<gene>
    <name evidence="4" type="ORF">UFOVP1058_52</name>
    <name evidence="5" type="ORF">UFOVP1289_7</name>
    <name evidence="6" type="ORF">UFOVP1410_10</name>
    <name evidence="8" type="ORF">UFOVP1514_22</name>
    <name evidence="7" type="ORF">UFOVP1642_34</name>
    <name evidence="1" type="ORF">UFOVP656_28</name>
    <name evidence="2" type="ORF">UFOVP857_50</name>
    <name evidence="3" type="ORF">UFOVP879_65</name>
</gene>
<sequence>MAYPSVSAPYGLIPINLIGGQVFAGATRQIPIATNSSTAIFFGDVVKLDSSGTLQKDVGTSAATPVGVFLGCTYTDPTFGKTFRQYYAATTNITDIVAYVQDDPDALFRVAVVSTGSTISYVNRTAVGNNAVLIQTTGSTVTGNSAVSVSSTTATTSTWPIRIIDVVPETQSATGSYTEVVVKWNEPSSGTTGGHQYRQATGI</sequence>
<evidence type="ECO:0000313" key="1">
    <source>
        <dbReference type="EMBL" id="CAB4156002.1"/>
    </source>
</evidence>
<evidence type="ECO:0000313" key="7">
    <source>
        <dbReference type="EMBL" id="CAB4221727.1"/>
    </source>
</evidence>
<dbReference type="EMBL" id="LR798362">
    <property type="protein sequence ID" value="CAB5226706.1"/>
    <property type="molecule type" value="Genomic_DNA"/>
</dbReference>
<protein>
    <submittedName>
        <fullName evidence="1">Uncharacterized protein</fullName>
    </submittedName>
</protein>
<evidence type="ECO:0000313" key="6">
    <source>
        <dbReference type="EMBL" id="CAB4205079.1"/>
    </source>
</evidence>
<evidence type="ECO:0000313" key="5">
    <source>
        <dbReference type="EMBL" id="CAB4195236.1"/>
    </source>
</evidence>
<reference evidence="1" key="1">
    <citation type="submission" date="2020-04" db="EMBL/GenBank/DDBJ databases">
        <authorList>
            <person name="Chiriac C."/>
            <person name="Salcher M."/>
            <person name="Ghai R."/>
            <person name="Kavagutti S V."/>
        </authorList>
    </citation>
    <scope>NUCLEOTIDE SEQUENCE</scope>
</reference>
<dbReference type="EMBL" id="LR796804">
    <property type="protein sequence ID" value="CAB4167784.1"/>
    <property type="molecule type" value="Genomic_DNA"/>
</dbReference>
<evidence type="ECO:0000313" key="8">
    <source>
        <dbReference type="EMBL" id="CAB5226706.1"/>
    </source>
</evidence>
<dbReference type="EMBL" id="LR797506">
    <property type="protein sequence ID" value="CAB4221727.1"/>
    <property type="molecule type" value="Genomic_DNA"/>
</dbReference>
<dbReference type="EMBL" id="LR797024">
    <property type="protein sequence ID" value="CAB4181633.1"/>
    <property type="molecule type" value="Genomic_DNA"/>
</dbReference>
<dbReference type="EMBL" id="LR797234">
    <property type="protein sequence ID" value="CAB4195236.1"/>
    <property type="molecule type" value="Genomic_DNA"/>
</dbReference>
<organism evidence="1">
    <name type="scientific">uncultured Caudovirales phage</name>
    <dbReference type="NCBI Taxonomy" id="2100421"/>
    <lineage>
        <taxon>Viruses</taxon>
        <taxon>Duplodnaviria</taxon>
        <taxon>Heunggongvirae</taxon>
        <taxon>Uroviricota</taxon>
        <taxon>Caudoviricetes</taxon>
        <taxon>Peduoviridae</taxon>
        <taxon>Maltschvirus</taxon>
        <taxon>Maltschvirus maltsch</taxon>
    </lineage>
</organism>
<name>A0A6J5NBJ9_9CAUD</name>
<dbReference type="EMBL" id="LR796643">
    <property type="protein sequence ID" value="CAB4156002.1"/>
    <property type="molecule type" value="Genomic_DNA"/>
</dbReference>
<dbReference type="EMBL" id="LR796827">
    <property type="protein sequence ID" value="CAB4168512.1"/>
    <property type="molecule type" value="Genomic_DNA"/>
</dbReference>
<accession>A0A6J5NBJ9</accession>
<dbReference type="EMBL" id="LR797356">
    <property type="protein sequence ID" value="CAB4205079.1"/>
    <property type="molecule type" value="Genomic_DNA"/>
</dbReference>
<evidence type="ECO:0000313" key="4">
    <source>
        <dbReference type="EMBL" id="CAB4181633.1"/>
    </source>
</evidence>
<proteinExistence type="predicted"/>
<evidence type="ECO:0000313" key="3">
    <source>
        <dbReference type="EMBL" id="CAB4168512.1"/>
    </source>
</evidence>
<evidence type="ECO:0000313" key="2">
    <source>
        <dbReference type="EMBL" id="CAB4167784.1"/>
    </source>
</evidence>